<dbReference type="EMBL" id="BLBS01000041">
    <property type="protein sequence ID" value="GET90567.1"/>
    <property type="molecule type" value="Genomic_DNA"/>
</dbReference>
<evidence type="ECO:0000313" key="2">
    <source>
        <dbReference type="Proteomes" id="UP000419144"/>
    </source>
</evidence>
<sequence length="992" mass="109333">MWLSKARRSLCLSACRRSSAFLELYGRACPAEAADAQPGPQPLCSSVPVDEEWEKCQALLQRFQSHMYMHPAHAPVQLCRETLMGIEKLLASSAARRSTAARRLWRDALALHSHLPANDFRALADTASVLFFSDQAQLGCSVCSRAAGHPQFLEALRSEGGLTDCVRLLSVGSMCACDSREGVTAHWSTALAGFLDEAKRVIAAADKSVRGPMAHAMEVLAWSLDWLHHHSGRSEKDALQSLKPKLPQWLPLLFDEFDAGIAKSMSRSLELVPPRWLLMMATHAERNNDAATLEQILRHALRREERGQGYALFQLSSRVAGIFVSRFPHLPSAAHAVSALGTALQCSSLIPYGKTREGFSKAMGVLTRMSGAQPYFATQELLRSHSAETAAKIQEEYGDRLTGNADLNWSTALTFTMQRVESADPHWRVYLPETLRLLSDAGKSRQFWNLLQEYNAAEATANISVAASLSRAMELSGRWWHAIEVLDLLAGALPPRDATEDQLMSNACADTLRVLLRAKRWQEALRVFLLVGDVLPPTKSAVVSRLLTLMPMSAPWTTALGVAEEKGLASETTRIILRCLHAGASADLLSHYHQQKTAAPIFAQHGRWDLLRTLAQQRPTDVSLWRALVQSMEHCTDVVDERTAATVFPVPLPQCHWHDMPFANAFAHLCVQRGWLSLLSAHLSGLPLSQVSPATPVSSFRVEYEHLLRFLQSNDLPPAQLAFTDSYVVHQFMSCVTSRRVSVVTKLPAAAAITKRQASKHLRVPYENLSVPRLEDDGTATVRVTSAPATAVGKEHCIFSSPSGFVVGYKVPASALYGSARGLLKVLDKKRVYCLAYQMSAASSGLFLLYPASVSLTWYSIKLRVRLCVEVVPAAPCVPLLATSFFDNYAMRWLGSEGDRHEVEAFVFAVGGHEMRQAWRSLKMDMNAEGWGPVEPEAGAGDMYHILELQVSRRSPTSEGNSLLADVEVFACRDRSLQPLNVDACATTEWGV</sequence>
<proteinExistence type="predicted"/>
<comment type="caution">
    <text evidence="1">The sequence shown here is derived from an EMBL/GenBank/DDBJ whole genome shotgun (WGS) entry which is preliminary data.</text>
</comment>
<dbReference type="Proteomes" id="UP000419144">
    <property type="component" value="Unassembled WGS sequence"/>
</dbReference>
<name>A0A640KSP8_LEITA</name>
<protein>
    <submittedName>
        <fullName evidence="1">Uncharacterized protein</fullName>
    </submittedName>
</protein>
<gene>
    <name evidence="1" type="ORF">LtaPh_2929100</name>
</gene>
<reference evidence="1" key="1">
    <citation type="submission" date="2019-11" db="EMBL/GenBank/DDBJ databases">
        <title>Leishmania tarentolae CDS.</title>
        <authorList>
            <person name="Goto Y."/>
            <person name="Yamagishi J."/>
        </authorList>
    </citation>
    <scope>NUCLEOTIDE SEQUENCE [LARGE SCALE GENOMIC DNA]</scope>
    <source>
        <strain evidence="1">Parrot Tar II</strain>
    </source>
</reference>
<accession>A0A640KSP8</accession>
<keyword evidence="2" id="KW-1185">Reference proteome</keyword>
<dbReference type="OrthoDB" id="245090at2759"/>
<evidence type="ECO:0000313" key="1">
    <source>
        <dbReference type="EMBL" id="GET90567.1"/>
    </source>
</evidence>
<dbReference type="AlphaFoldDB" id="A0A640KSP8"/>
<organism evidence="1 2">
    <name type="scientific">Leishmania tarentolae</name>
    <name type="common">Sauroleishmania tarentolae</name>
    <dbReference type="NCBI Taxonomy" id="5689"/>
    <lineage>
        <taxon>Eukaryota</taxon>
        <taxon>Discoba</taxon>
        <taxon>Euglenozoa</taxon>
        <taxon>Kinetoplastea</taxon>
        <taxon>Metakinetoplastina</taxon>
        <taxon>Trypanosomatida</taxon>
        <taxon>Trypanosomatidae</taxon>
        <taxon>Leishmaniinae</taxon>
        <taxon>Leishmania</taxon>
        <taxon>lizard Leishmania</taxon>
    </lineage>
</organism>
<dbReference type="VEuPathDB" id="TriTrypDB:LtaPh_2929100"/>